<reference evidence="1" key="2">
    <citation type="journal article" date="2015" name="Fish Shellfish Immunol.">
        <title>Early steps in the European eel (Anguilla anguilla)-Vibrio vulnificus interaction in the gills: Role of the RtxA13 toxin.</title>
        <authorList>
            <person name="Callol A."/>
            <person name="Pajuelo D."/>
            <person name="Ebbesson L."/>
            <person name="Teles M."/>
            <person name="MacKenzie S."/>
            <person name="Amaro C."/>
        </authorList>
    </citation>
    <scope>NUCLEOTIDE SEQUENCE</scope>
</reference>
<organism evidence="1">
    <name type="scientific">Anguilla anguilla</name>
    <name type="common">European freshwater eel</name>
    <name type="synonym">Muraena anguilla</name>
    <dbReference type="NCBI Taxonomy" id="7936"/>
    <lineage>
        <taxon>Eukaryota</taxon>
        <taxon>Metazoa</taxon>
        <taxon>Chordata</taxon>
        <taxon>Craniata</taxon>
        <taxon>Vertebrata</taxon>
        <taxon>Euteleostomi</taxon>
        <taxon>Actinopterygii</taxon>
        <taxon>Neopterygii</taxon>
        <taxon>Teleostei</taxon>
        <taxon>Anguilliformes</taxon>
        <taxon>Anguillidae</taxon>
        <taxon>Anguilla</taxon>
    </lineage>
</organism>
<evidence type="ECO:0000313" key="1">
    <source>
        <dbReference type="EMBL" id="JAH35518.1"/>
    </source>
</evidence>
<sequence length="35" mass="3575">MDSPAACSSQSTGADEDIANGLVLHLFLILPVVSC</sequence>
<proteinExistence type="predicted"/>
<protein>
    <submittedName>
        <fullName evidence="1">Uncharacterized protein</fullName>
    </submittedName>
</protein>
<dbReference type="EMBL" id="GBXM01073059">
    <property type="protein sequence ID" value="JAH35518.1"/>
    <property type="molecule type" value="Transcribed_RNA"/>
</dbReference>
<name>A0A0E9S4R6_ANGAN</name>
<dbReference type="AlphaFoldDB" id="A0A0E9S4R6"/>
<accession>A0A0E9S4R6</accession>
<reference evidence="1" key="1">
    <citation type="submission" date="2014-11" db="EMBL/GenBank/DDBJ databases">
        <authorList>
            <person name="Amaro Gonzalez C."/>
        </authorList>
    </citation>
    <scope>NUCLEOTIDE SEQUENCE</scope>
</reference>